<reference evidence="2 3" key="1">
    <citation type="submission" date="2014-04" db="EMBL/GenBank/DDBJ databases">
        <authorList>
            <consortium name="DOE Joint Genome Institute"/>
            <person name="Kuo A."/>
            <person name="Kohler A."/>
            <person name="Jargeat P."/>
            <person name="Nagy L.G."/>
            <person name="Floudas D."/>
            <person name="Copeland A."/>
            <person name="Barry K.W."/>
            <person name="Cichocki N."/>
            <person name="Veneault-Fourrey C."/>
            <person name="LaButti K."/>
            <person name="Lindquist E.A."/>
            <person name="Lipzen A."/>
            <person name="Lundell T."/>
            <person name="Morin E."/>
            <person name="Murat C."/>
            <person name="Sun H."/>
            <person name="Tunlid A."/>
            <person name="Henrissat B."/>
            <person name="Grigoriev I.V."/>
            <person name="Hibbett D.S."/>
            <person name="Martin F."/>
            <person name="Nordberg H.P."/>
            <person name="Cantor M.N."/>
            <person name="Hua S.X."/>
        </authorList>
    </citation>
    <scope>NUCLEOTIDE SEQUENCE [LARGE SCALE GENOMIC DNA]</scope>
    <source>
        <strain evidence="2 3">Ve08.2h10</strain>
    </source>
</reference>
<dbReference type="Proteomes" id="UP000054538">
    <property type="component" value="Unassembled WGS sequence"/>
</dbReference>
<dbReference type="EMBL" id="KN826100">
    <property type="protein sequence ID" value="KIK80106.1"/>
    <property type="molecule type" value="Genomic_DNA"/>
</dbReference>
<accession>A0A0D0D8N2</accession>
<dbReference type="InParanoid" id="A0A0D0D8N2"/>
<proteinExistence type="predicted"/>
<dbReference type="HOGENOM" id="CLU_066687_0_0_1"/>
<organism evidence="2 3">
    <name type="scientific">Paxillus rubicundulus Ve08.2h10</name>
    <dbReference type="NCBI Taxonomy" id="930991"/>
    <lineage>
        <taxon>Eukaryota</taxon>
        <taxon>Fungi</taxon>
        <taxon>Dikarya</taxon>
        <taxon>Basidiomycota</taxon>
        <taxon>Agaricomycotina</taxon>
        <taxon>Agaricomycetes</taxon>
        <taxon>Agaricomycetidae</taxon>
        <taxon>Boletales</taxon>
        <taxon>Paxilineae</taxon>
        <taxon>Paxillaceae</taxon>
        <taxon>Paxillus</taxon>
    </lineage>
</organism>
<protein>
    <submittedName>
        <fullName evidence="2">Uncharacterized protein</fullName>
    </submittedName>
</protein>
<evidence type="ECO:0000256" key="1">
    <source>
        <dbReference type="SAM" id="MobiDB-lite"/>
    </source>
</evidence>
<name>A0A0D0D8N2_9AGAM</name>
<sequence>MKAWKEAECQRAEEEVRWKAEEEAEEEAWRRVEAEANVHVEEIAWVQSLVVGPSKGKQSKVAASGAGRGPSPMLWMLRCQGGVQDEAGEFAANTVEEVGGSDVAVGWEEEGTYNEEAEEEDKEAEEEDKEAEEAEKAEEAEEYHDMLGVLMVVFMAVVTEMQNMAMDRRCAAVESCMQTEQMLGILKEIWGCLDLKFIPKEPEVGSEEDFEEEEVVEAGEALNGWSEEVVEVDESV</sequence>
<dbReference type="OrthoDB" id="2711904at2759"/>
<keyword evidence="3" id="KW-1185">Reference proteome</keyword>
<feature type="region of interest" description="Disordered" evidence="1">
    <location>
        <begin position="109"/>
        <end position="140"/>
    </location>
</feature>
<evidence type="ECO:0000313" key="2">
    <source>
        <dbReference type="EMBL" id="KIK80106.1"/>
    </source>
</evidence>
<dbReference type="AlphaFoldDB" id="A0A0D0D8N2"/>
<reference evidence="3" key="2">
    <citation type="submission" date="2015-01" db="EMBL/GenBank/DDBJ databases">
        <title>Evolutionary Origins and Diversification of the Mycorrhizal Mutualists.</title>
        <authorList>
            <consortium name="DOE Joint Genome Institute"/>
            <consortium name="Mycorrhizal Genomics Consortium"/>
            <person name="Kohler A."/>
            <person name="Kuo A."/>
            <person name="Nagy L.G."/>
            <person name="Floudas D."/>
            <person name="Copeland A."/>
            <person name="Barry K.W."/>
            <person name="Cichocki N."/>
            <person name="Veneault-Fourrey C."/>
            <person name="LaButti K."/>
            <person name="Lindquist E.A."/>
            <person name="Lipzen A."/>
            <person name="Lundell T."/>
            <person name="Morin E."/>
            <person name="Murat C."/>
            <person name="Riley R."/>
            <person name="Ohm R."/>
            <person name="Sun H."/>
            <person name="Tunlid A."/>
            <person name="Henrissat B."/>
            <person name="Grigoriev I.V."/>
            <person name="Hibbett D.S."/>
            <person name="Martin F."/>
        </authorList>
    </citation>
    <scope>NUCLEOTIDE SEQUENCE [LARGE SCALE GENOMIC DNA]</scope>
    <source>
        <strain evidence="3">Ve08.2h10</strain>
    </source>
</reference>
<evidence type="ECO:0000313" key="3">
    <source>
        <dbReference type="Proteomes" id="UP000054538"/>
    </source>
</evidence>
<gene>
    <name evidence="2" type="ORF">PAXRUDRAFT_15964</name>
</gene>